<keyword evidence="1 2" id="KW-0456">Lyase</keyword>
<dbReference type="AlphaFoldDB" id="A0A7D6VDH6"/>
<dbReference type="Pfam" id="PF19086">
    <property type="entry name" value="Terpene_syn_C_2"/>
    <property type="match status" value="1"/>
</dbReference>
<comment type="cofactor">
    <cofactor evidence="2">
        <name>Mg(2+)</name>
        <dbReference type="ChEBI" id="CHEBI:18420"/>
    </cofactor>
</comment>
<proteinExistence type="inferred from homology"/>
<evidence type="ECO:0000313" key="4">
    <source>
        <dbReference type="Proteomes" id="UP000515512"/>
    </source>
</evidence>
<dbReference type="EMBL" id="CP059399">
    <property type="protein sequence ID" value="QLY30317.1"/>
    <property type="molecule type" value="Genomic_DNA"/>
</dbReference>
<organism evidence="3 4">
    <name type="scientific">Nocardia huaxiensis</name>
    <dbReference type="NCBI Taxonomy" id="2755382"/>
    <lineage>
        <taxon>Bacteria</taxon>
        <taxon>Bacillati</taxon>
        <taxon>Actinomycetota</taxon>
        <taxon>Actinomycetes</taxon>
        <taxon>Mycobacteriales</taxon>
        <taxon>Nocardiaceae</taxon>
        <taxon>Nocardia</taxon>
    </lineage>
</organism>
<dbReference type="GO" id="GO:0046872">
    <property type="term" value="F:metal ion binding"/>
    <property type="evidence" value="ECO:0007669"/>
    <property type="project" value="UniProtKB-KW"/>
</dbReference>
<dbReference type="Proteomes" id="UP000515512">
    <property type="component" value="Chromosome"/>
</dbReference>
<evidence type="ECO:0000313" key="3">
    <source>
        <dbReference type="EMBL" id="QLY30317.1"/>
    </source>
</evidence>
<sequence>MVSEHTSAVEDGIERMRAEYRALLRSDRRWSLRELFSAPGADIAEYCRAFRPNRFGEAACAAVEQFCRRHSLWLDAGGAHYNSMTPYLHPGAITVERMTAIGIYNAILFWLNDTVGREKFGHLSRSGQRAAGVAVERMVRLLETRAAPDDPTPLEAACGEYLAMMTGLAQPEWLERFLTQTVEHLLPAIQDQNARARGSLLDVDEYIELRAHVSGMYPAIALCEFGQDSYLDWADIESAGLADELRRLRVLTVDIGALMNDVFSFEKECITDLADFNLIPLWLLNHPGTDLVQAIEGAAAIVRDRLTEFRTLHERVLADCDRLRANAPESAKTIALHAADLADCVQATWVWQITTQRYKGESIFIENCLVRA</sequence>
<name>A0A7D6VDH6_9NOCA</name>
<dbReference type="KEGG" id="nhu:H0264_35170"/>
<keyword evidence="2" id="KW-0479">Metal-binding</keyword>
<gene>
    <name evidence="3" type="ORF">H0264_35170</name>
</gene>
<dbReference type="PANTHER" id="PTHR35201">
    <property type="entry name" value="TERPENE SYNTHASE"/>
    <property type="match status" value="1"/>
</dbReference>
<evidence type="ECO:0000256" key="2">
    <source>
        <dbReference type="RuleBase" id="RU366034"/>
    </source>
</evidence>
<dbReference type="PANTHER" id="PTHR35201:SF4">
    <property type="entry name" value="BETA-PINACENE SYNTHASE-RELATED"/>
    <property type="match status" value="1"/>
</dbReference>
<dbReference type="InterPro" id="IPR008949">
    <property type="entry name" value="Isoprenoid_synthase_dom_sf"/>
</dbReference>
<dbReference type="EC" id="4.2.3.-" evidence="2"/>
<reference evidence="3 4" key="1">
    <citation type="submission" date="2020-07" db="EMBL/GenBank/DDBJ databases">
        <authorList>
            <person name="Zhuang K."/>
            <person name="Ran Y."/>
        </authorList>
    </citation>
    <scope>NUCLEOTIDE SEQUENCE [LARGE SCALE GENOMIC DNA]</scope>
    <source>
        <strain evidence="3 4">WCH-YHL-001</strain>
    </source>
</reference>
<dbReference type="RefSeq" id="WP_181581515.1">
    <property type="nucleotide sequence ID" value="NZ_CP059399.1"/>
</dbReference>
<accession>A0A7D6VDH6</accession>
<evidence type="ECO:0000256" key="1">
    <source>
        <dbReference type="ARBA" id="ARBA00023239"/>
    </source>
</evidence>
<dbReference type="Gene3D" id="1.10.600.10">
    <property type="entry name" value="Farnesyl Diphosphate Synthase"/>
    <property type="match status" value="1"/>
</dbReference>
<keyword evidence="2" id="KW-0460">Magnesium</keyword>
<comment type="similarity">
    <text evidence="2">Belongs to the terpene synthase family.</text>
</comment>
<dbReference type="GO" id="GO:0010333">
    <property type="term" value="F:terpene synthase activity"/>
    <property type="evidence" value="ECO:0007669"/>
    <property type="project" value="InterPro"/>
</dbReference>
<dbReference type="SUPFAM" id="SSF48576">
    <property type="entry name" value="Terpenoid synthases"/>
    <property type="match status" value="1"/>
</dbReference>
<protein>
    <recommendedName>
        <fullName evidence="2">Terpene synthase</fullName>
        <ecNumber evidence="2">4.2.3.-</ecNumber>
    </recommendedName>
</protein>
<keyword evidence="4" id="KW-1185">Reference proteome</keyword>
<dbReference type="InterPro" id="IPR034686">
    <property type="entry name" value="Terpene_cyclase-like_2"/>
</dbReference>